<protein>
    <recommendedName>
        <fullName evidence="5">SRCR domain-containing protein</fullName>
    </recommendedName>
</protein>
<dbReference type="SMART" id="SM00202">
    <property type="entry name" value="SR"/>
    <property type="match status" value="2"/>
</dbReference>
<reference evidence="6" key="3">
    <citation type="submission" date="2023-05" db="EMBL/GenBank/DDBJ databases">
        <authorList>
            <person name="Smith C.H."/>
        </authorList>
    </citation>
    <scope>NUCLEOTIDE SEQUENCE</scope>
    <source>
        <strain evidence="6">CHS0354</strain>
        <tissue evidence="6">Mantle</tissue>
    </source>
</reference>
<keyword evidence="7" id="KW-1185">Reference proteome</keyword>
<dbReference type="CDD" id="cd00185">
    <property type="entry name" value="TNFRSF"/>
    <property type="match status" value="1"/>
</dbReference>
<keyword evidence="4" id="KW-0732">Signal</keyword>
<evidence type="ECO:0000313" key="6">
    <source>
        <dbReference type="EMBL" id="KAK3584692.1"/>
    </source>
</evidence>
<feature type="chain" id="PRO_5042115055" description="SRCR domain-containing protein" evidence="4">
    <location>
        <begin position="21"/>
        <end position="467"/>
    </location>
</feature>
<organism evidence="6 7">
    <name type="scientific">Potamilus streckersoni</name>
    <dbReference type="NCBI Taxonomy" id="2493646"/>
    <lineage>
        <taxon>Eukaryota</taxon>
        <taxon>Metazoa</taxon>
        <taxon>Spiralia</taxon>
        <taxon>Lophotrochozoa</taxon>
        <taxon>Mollusca</taxon>
        <taxon>Bivalvia</taxon>
        <taxon>Autobranchia</taxon>
        <taxon>Heteroconchia</taxon>
        <taxon>Palaeoheterodonta</taxon>
        <taxon>Unionida</taxon>
        <taxon>Unionoidea</taxon>
        <taxon>Unionidae</taxon>
        <taxon>Ambleminae</taxon>
        <taxon>Lampsilini</taxon>
        <taxon>Potamilus</taxon>
    </lineage>
</organism>
<evidence type="ECO:0000256" key="3">
    <source>
        <dbReference type="SAM" id="Phobius"/>
    </source>
</evidence>
<evidence type="ECO:0000256" key="2">
    <source>
        <dbReference type="PROSITE-ProRule" id="PRU00196"/>
    </source>
</evidence>
<dbReference type="InterPro" id="IPR009030">
    <property type="entry name" value="Growth_fac_rcpt_cys_sf"/>
</dbReference>
<feature type="disulfide bond" evidence="2">
    <location>
        <begin position="91"/>
        <end position="101"/>
    </location>
</feature>
<dbReference type="AlphaFoldDB" id="A0AAE0S3E9"/>
<feature type="domain" description="SRCR" evidence="5">
    <location>
        <begin position="137"/>
        <end position="228"/>
    </location>
</feature>
<accession>A0AAE0S3E9</accession>
<name>A0AAE0S3E9_9BIVA</name>
<comment type="caution">
    <text evidence="2">Lacks conserved residue(s) required for the propagation of feature annotation.</text>
</comment>
<keyword evidence="3" id="KW-0812">Transmembrane</keyword>
<dbReference type="Proteomes" id="UP001195483">
    <property type="component" value="Unassembled WGS sequence"/>
</dbReference>
<feature type="transmembrane region" description="Helical" evidence="3">
    <location>
        <begin position="401"/>
        <end position="424"/>
    </location>
</feature>
<feature type="signal peptide" evidence="4">
    <location>
        <begin position="1"/>
        <end position="20"/>
    </location>
</feature>
<dbReference type="GO" id="GO:0030199">
    <property type="term" value="P:collagen fibril organization"/>
    <property type="evidence" value="ECO:0007669"/>
    <property type="project" value="TreeGrafter"/>
</dbReference>
<reference evidence="6" key="1">
    <citation type="journal article" date="2021" name="Genome Biol. Evol.">
        <title>A High-Quality Reference Genome for a Parasitic Bivalve with Doubly Uniparental Inheritance (Bivalvia: Unionida).</title>
        <authorList>
            <person name="Smith C.H."/>
        </authorList>
    </citation>
    <scope>NUCLEOTIDE SEQUENCE</scope>
    <source>
        <strain evidence="6">CHS0354</strain>
    </source>
</reference>
<dbReference type="Gene3D" id="2.10.50.10">
    <property type="entry name" value="Tumor Necrosis Factor Receptor, subunit A, domain 2"/>
    <property type="match status" value="2"/>
</dbReference>
<dbReference type="PANTHER" id="PTHR45817:SF8">
    <property type="entry name" value="LYSYL OXIDASE HOMOLOG 1"/>
    <property type="match status" value="1"/>
</dbReference>
<comment type="caution">
    <text evidence="6">The sequence shown here is derived from an EMBL/GenBank/DDBJ whole genome shotgun (WGS) entry which is preliminary data.</text>
</comment>
<sequence>MKKYFILIFSCFLLEDCVSGLEIRLTNQLGLASGSSPLYGYVESLINGIWTPICADGWQNGSQVICRMLGYATSSYSLSSSYRTCIYNISCTGTERSLEECMNGIGYQSSPYSELAYVRCGSGNKTSSDRNLTGLGVRLVGAANTYEGIVQLFAGNQWMNIYAPNNTWSDKEAAVVCRTMGFSTSDNKGFKLNLLNNMRCSGQETSLNQCVYNTVDCRQGNVVSIRCGCYASGCNFGYCNIAGNRCVSACLPGSYYTGYCEPCSVGMYQPLQHQYSCYLCPSGTYQSSPGQTACIACPSGTYQAKAGQTSCDICLPGTYQNQLGQTSCNPCPAGTYQYWSGQKSCIACDFGTYQNYSGQVVCLHCGKGKTTDRPGSDTYSECHDEQLTEQDDHINHQQRNMVIMGGSLMIVIAVVNIVVCIFILKRTCLKAGTLTTRISKLSLTMRRTNEYVSENPGEEQYEVCERH</sequence>
<dbReference type="EMBL" id="JAEAOA010001313">
    <property type="protein sequence ID" value="KAK3584692.1"/>
    <property type="molecule type" value="Genomic_DNA"/>
</dbReference>
<dbReference type="InterPro" id="IPR036772">
    <property type="entry name" value="SRCR-like_dom_sf"/>
</dbReference>
<evidence type="ECO:0000259" key="5">
    <source>
        <dbReference type="PROSITE" id="PS50287"/>
    </source>
</evidence>
<keyword evidence="1 2" id="KW-1015">Disulfide bond</keyword>
<dbReference type="GO" id="GO:0016020">
    <property type="term" value="C:membrane"/>
    <property type="evidence" value="ECO:0007669"/>
    <property type="project" value="InterPro"/>
</dbReference>
<dbReference type="GO" id="GO:0004720">
    <property type="term" value="F:protein-lysine 6-oxidase activity"/>
    <property type="evidence" value="ECO:0007669"/>
    <property type="project" value="TreeGrafter"/>
</dbReference>
<evidence type="ECO:0000256" key="1">
    <source>
        <dbReference type="ARBA" id="ARBA00023157"/>
    </source>
</evidence>
<dbReference type="SUPFAM" id="SSF56487">
    <property type="entry name" value="SRCR-like"/>
    <property type="match status" value="2"/>
</dbReference>
<dbReference type="InterPro" id="IPR001190">
    <property type="entry name" value="SRCR"/>
</dbReference>
<evidence type="ECO:0000256" key="4">
    <source>
        <dbReference type="SAM" id="SignalP"/>
    </source>
</evidence>
<evidence type="ECO:0000313" key="7">
    <source>
        <dbReference type="Proteomes" id="UP001195483"/>
    </source>
</evidence>
<reference evidence="6" key="2">
    <citation type="journal article" date="2021" name="Genome Biol. Evol.">
        <title>Developing a high-quality reference genome for a parasitic bivalve with doubly uniparental inheritance (Bivalvia: Unionida).</title>
        <authorList>
            <person name="Smith C.H."/>
        </authorList>
    </citation>
    <scope>NUCLEOTIDE SEQUENCE</scope>
    <source>
        <strain evidence="6">CHS0354</strain>
        <tissue evidence="6">Mantle</tissue>
    </source>
</reference>
<dbReference type="GO" id="GO:0005615">
    <property type="term" value="C:extracellular space"/>
    <property type="evidence" value="ECO:0007669"/>
    <property type="project" value="TreeGrafter"/>
</dbReference>
<feature type="disulfide bond" evidence="2">
    <location>
        <begin position="200"/>
        <end position="210"/>
    </location>
</feature>
<dbReference type="Pfam" id="PF07699">
    <property type="entry name" value="Ephrin_rec_like"/>
    <property type="match status" value="2"/>
</dbReference>
<dbReference type="InterPro" id="IPR050912">
    <property type="entry name" value="LOX-like_protein"/>
</dbReference>
<dbReference type="SUPFAM" id="SSF57184">
    <property type="entry name" value="Growth factor receptor domain"/>
    <property type="match status" value="1"/>
</dbReference>
<dbReference type="Gene3D" id="3.10.250.10">
    <property type="entry name" value="SRCR-like domain"/>
    <property type="match status" value="2"/>
</dbReference>
<dbReference type="PANTHER" id="PTHR45817">
    <property type="entry name" value="LYSYL OXIDASE-LIKE-RELATED"/>
    <property type="match status" value="1"/>
</dbReference>
<dbReference type="PRINTS" id="PR00258">
    <property type="entry name" value="SPERACTRCPTR"/>
</dbReference>
<dbReference type="PROSITE" id="PS50287">
    <property type="entry name" value="SRCR_2"/>
    <property type="match status" value="2"/>
</dbReference>
<gene>
    <name evidence="6" type="ORF">CHS0354_021361</name>
</gene>
<dbReference type="Pfam" id="PF00530">
    <property type="entry name" value="SRCR"/>
    <property type="match status" value="2"/>
</dbReference>
<feature type="domain" description="SRCR" evidence="5">
    <location>
        <begin position="29"/>
        <end position="121"/>
    </location>
</feature>
<dbReference type="SMART" id="SM01411">
    <property type="entry name" value="Ephrin_rec_like"/>
    <property type="match status" value="3"/>
</dbReference>
<proteinExistence type="predicted"/>
<dbReference type="InterPro" id="IPR011641">
    <property type="entry name" value="Tyr-kin_ephrin_A/B_rcpt-like"/>
</dbReference>
<keyword evidence="3" id="KW-0472">Membrane</keyword>
<keyword evidence="3" id="KW-1133">Transmembrane helix</keyword>